<protein>
    <submittedName>
        <fullName evidence="7">Uncharacterized protein LOC109466379</fullName>
    </submittedName>
</protein>
<dbReference type="InterPro" id="IPR011761">
    <property type="entry name" value="ATP-grasp"/>
</dbReference>
<accession>A0A6P4YQY2</accession>
<reference evidence="7" key="1">
    <citation type="submission" date="2025-08" db="UniProtKB">
        <authorList>
            <consortium name="RefSeq"/>
        </authorList>
    </citation>
    <scope>IDENTIFICATION</scope>
    <source>
        <tissue evidence="7">Gonad</tissue>
    </source>
</reference>
<dbReference type="Gene3D" id="3.30.470.20">
    <property type="entry name" value="ATP-grasp fold, B domain"/>
    <property type="match status" value="2"/>
</dbReference>
<dbReference type="GeneID" id="109466379"/>
<dbReference type="KEGG" id="bbel:109466379"/>
<evidence type="ECO:0000256" key="2">
    <source>
        <dbReference type="ARBA" id="ARBA00022741"/>
    </source>
</evidence>
<dbReference type="PANTHER" id="PTHR43585">
    <property type="entry name" value="FUMIPYRROLE BIOSYNTHESIS PROTEIN C"/>
    <property type="match status" value="1"/>
</dbReference>
<dbReference type="GO" id="GO:0005524">
    <property type="term" value="F:ATP binding"/>
    <property type="evidence" value="ECO:0007669"/>
    <property type="project" value="UniProtKB-UniRule"/>
</dbReference>
<name>A0A6P4YQY2_BRABE</name>
<evidence type="ECO:0000259" key="5">
    <source>
        <dbReference type="PROSITE" id="PS50975"/>
    </source>
</evidence>
<evidence type="ECO:0000256" key="3">
    <source>
        <dbReference type="ARBA" id="ARBA00022840"/>
    </source>
</evidence>
<dbReference type="InterPro" id="IPR052032">
    <property type="entry name" value="ATP-dep_AA_Ligase"/>
</dbReference>
<keyword evidence="1" id="KW-0436">Ligase</keyword>
<dbReference type="Proteomes" id="UP000515135">
    <property type="component" value="Unplaced"/>
</dbReference>
<dbReference type="SUPFAM" id="SSF56059">
    <property type="entry name" value="Glutathione synthetase ATP-binding domain-like"/>
    <property type="match status" value="1"/>
</dbReference>
<dbReference type="GO" id="GO:0016874">
    <property type="term" value="F:ligase activity"/>
    <property type="evidence" value="ECO:0007669"/>
    <property type="project" value="UniProtKB-KW"/>
</dbReference>
<dbReference type="AlphaFoldDB" id="A0A6P4YQY2"/>
<evidence type="ECO:0000256" key="1">
    <source>
        <dbReference type="ARBA" id="ARBA00022598"/>
    </source>
</evidence>
<dbReference type="GO" id="GO:0046872">
    <property type="term" value="F:metal ion binding"/>
    <property type="evidence" value="ECO:0007669"/>
    <property type="project" value="InterPro"/>
</dbReference>
<sequence length="477" mass="52857">MPRRILTEICKMLLAVEPRRVSRINSGVGSIPTGTCRAGAKMVDRPLTVLVPFASPLTRSSSEGAAASGLYNFIWDDAYSLGSCYFTDGQRDMLSYVDKCKARGDVDMVLSMTEPATVVHAALVQEFPHLRGPSVESVFLCMNKYYTQKVLDPDPIPHEGLDLDSPRLKEDALRVIQDIGLPAIVKPASSLRSTGVKKVNTVEELLQAAGDLRKFGTQVVMREVFDSSLMRNYIEKYVDLKKYPLANSNMAVVEKYIQGELFTVDGCVYNGEIIHWAICDNLYFKSRPECILGFASPSCLSDKLQSRLWQAYDKVLNRMIGHGFDNQEAHLEFFLTKDGDFKLLEINACMSLTLAQLYSHCLPGGDSVCLQLDLLRGVRPTVPRPTGRYSLVGYIQTFASGKAKELVDFDAAAGVIEDGLGNVRIIVDPDRDIVQAGDSGNILGKVTVQGDGFEDAFQQYKNICLKILRKPELSPWE</sequence>
<keyword evidence="2 4" id="KW-0547">Nucleotide-binding</keyword>
<dbReference type="PANTHER" id="PTHR43585:SF2">
    <property type="entry name" value="ATP-GRASP ENZYME FSQD"/>
    <property type="match status" value="1"/>
</dbReference>
<dbReference type="Gene3D" id="3.30.1490.20">
    <property type="entry name" value="ATP-grasp fold, A domain"/>
    <property type="match status" value="1"/>
</dbReference>
<feature type="domain" description="ATP-grasp" evidence="5">
    <location>
        <begin position="148"/>
        <end position="376"/>
    </location>
</feature>
<evidence type="ECO:0000313" key="7">
    <source>
        <dbReference type="RefSeq" id="XP_019619651.1"/>
    </source>
</evidence>
<proteinExistence type="predicted"/>
<dbReference type="RefSeq" id="XP_019619651.1">
    <property type="nucleotide sequence ID" value="XM_019764092.1"/>
</dbReference>
<evidence type="ECO:0000313" key="6">
    <source>
        <dbReference type="Proteomes" id="UP000515135"/>
    </source>
</evidence>
<gene>
    <name evidence="7" type="primary">LOC109466379</name>
</gene>
<dbReference type="InterPro" id="IPR013815">
    <property type="entry name" value="ATP_grasp_subdomain_1"/>
</dbReference>
<dbReference type="OrthoDB" id="9975162at2759"/>
<dbReference type="PROSITE" id="PS50975">
    <property type="entry name" value="ATP_GRASP"/>
    <property type="match status" value="1"/>
</dbReference>
<organism evidence="6 7">
    <name type="scientific">Branchiostoma belcheri</name>
    <name type="common">Amphioxus</name>
    <dbReference type="NCBI Taxonomy" id="7741"/>
    <lineage>
        <taxon>Eukaryota</taxon>
        <taxon>Metazoa</taxon>
        <taxon>Chordata</taxon>
        <taxon>Cephalochordata</taxon>
        <taxon>Leptocardii</taxon>
        <taxon>Amphioxiformes</taxon>
        <taxon>Branchiostomatidae</taxon>
        <taxon>Branchiostoma</taxon>
    </lineage>
</organism>
<dbReference type="Pfam" id="PF13535">
    <property type="entry name" value="ATP-grasp_4"/>
    <property type="match status" value="1"/>
</dbReference>
<keyword evidence="6" id="KW-1185">Reference proteome</keyword>
<evidence type="ECO:0000256" key="4">
    <source>
        <dbReference type="PROSITE-ProRule" id="PRU00409"/>
    </source>
</evidence>
<keyword evidence="3 4" id="KW-0067">ATP-binding</keyword>